<keyword evidence="1" id="KW-1133">Transmembrane helix</keyword>
<feature type="transmembrane region" description="Helical" evidence="1">
    <location>
        <begin position="21"/>
        <end position="45"/>
    </location>
</feature>
<keyword evidence="4" id="KW-1185">Reference proteome</keyword>
<gene>
    <name evidence="3" type="ORF">GP486_001422</name>
</gene>
<name>A0A9P8LGP2_9PEZI</name>
<keyword evidence="1" id="KW-0472">Membrane</keyword>
<dbReference type="PANTHER" id="PTHR34502">
    <property type="entry name" value="DUF6594 DOMAIN-CONTAINING PROTEIN-RELATED"/>
    <property type="match status" value="1"/>
</dbReference>
<evidence type="ECO:0000313" key="3">
    <source>
        <dbReference type="EMBL" id="KAH0565176.1"/>
    </source>
</evidence>
<reference evidence="3" key="1">
    <citation type="submission" date="2021-03" db="EMBL/GenBank/DDBJ databases">
        <title>Comparative genomics and phylogenomic investigation of the class Geoglossomycetes provide insights into ecological specialization and systematics.</title>
        <authorList>
            <person name="Melie T."/>
            <person name="Pirro S."/>
            <person name="Miller A.N."/>
            <person name="Quandt A."/>
        </authorList>
    </citation>
    <scope>NUCLEOTIDE SEQUENCE</scope>
    <source>
        <strain evidence="3">CAQ_001_2017</strain>
    </source>
</reference>
<evidence type="ECO:0000256" key="1">
    <source>
        <dbReference type="SAM" id="Phobius"/>
    </source>
</evidence>
<sequence length="88" mass="9813">MYKQHEKTDDKDIYYYDSHRIRVAVRLLITLAATLILIVPVYVLLGTSSLTTGMVKVTIILLFTLAFAFALATCTRASRQEIFAATAA</sequence>
<evidence type="ECO:0000313" key="4">
    <source>
        <dbReference type="Proteomes" id="UP000750711"/>
    </source>
</evidence>
<dbReference type="PANTHER" id="PTHR34502:SF3">
    <property type="entry name" value="DUF6594 DOMAIN-CONTAINING PROTEIN"/>
    <property type="match status" value="1"/>
</dbReference>
<dbReference type="AlphaFoldDB" id="A0A9P8LGP2"/>
<dbReference type="InterPro" id="IPR046529">
    <property type="entry name" value="DUF6594"/>
</dbReference>
<feature type="domain" description="DUF6594" evidence="2">
    <location>
        <begin position="7"/>
        <end position="88"/>
    </location>
</feature>
<accession>A0A9P8LGP2</accession>
<evidence type="ECO:0000259" key="2">
    <source>
        <dbReference type="Pfam" id="PF20237"/>
    </source>
</evidence>
<feature type="transmembrane region" description="Helical" evidence="1">
    <location>
        <begin position="57"/>
        <end position="74"/>
    </location>
</feature>
<keyword evidence="1" id="KW-0812">Transmembrane</keyword>
<proteinExistence type="predicted"/>
<protein>
    <recommendedName>
        <fullName evidence="2">DUF6594 domain-containing protein</fullName>
    </recommendedName>
</protein>
<comment type="caution">
    <text evidence="3">The sequence shown here is derived from an EMBL/GenBank/DDBJ whole genome shotgun (WGS) entry which is preliminary data.</text>
</comment>
<dbReference type="Proteomes" id="UP000750711">
    <property type="component" value="Unassembled WGS sequence"/>
</dbReference>
<dbReference type="Pfam" id="PF20237">
    <property type="entry name" value="DUF6594"/>
    <property type="match status" value="1"/>
</dbReference>
<organism evidence="3 4">
    <name type="scientific">Trichoglossum hirsutum</name>
    <dbReference type="NCBI Taxonomy" id="265104"/>
    <lineage>
        <taxon>Eukaryota</taxon>
        <taxon>Fungi</taxon>
        <taxon>Dikarya</taxon>
        <taxon>Ascomycota</taxon>
        <taxon>Pezizomycotina</taxon>
        <taxon>Geoglossomycetes</taxon>
        <taxon>Geoglossales</taxon>
        <taxon>Geoglossaceae</taxon>
        <taxon>Trichoglossum</taxon>
    </lineage>
</organism>
<dbReference type="EMBL" id="JAGHQM010000127">
    <property type="protein sequence ID" value="KAH0565176.1"/>
    <property type="molecule type" value="Genomic_DNA"/>
</dbReference>